<protein>
    <recommendedName>
        <fullName evidence="3">Methyltransferase-domain-containing protein</fullName>
    </recommendedName>
</protein>
<reference evidence="1 2" key="1">
    <citation type="submission" date="2024-04" db="EMBL/GenBank/DDBJ databases">
        <title>genome sequences of Mucor flavus KT1a and Helicostylum pulchrum KT1b strains isolation_sourced from the surface of a dry-aged beef.</title>
        <authorList>
            <person name="Toyotome T."/>
            <person name="Hosono M."/>
            <person name="Torimaru M."/>
            <person name="Fukuda K."/>
            <person name="Mikami N."/>
        </authorList>
    </citation>
    <scope>NUCLEOTIDE SEQUENCE [LARGE SCALE GENOMIC DNA]</scope>
    <source>
        <strain evidence="1 2">KT1b</strain>
    </source>
</reference>
<accession>A0ABP9Y5L1</accession>
<keyword evidence="2" id="KW-1185">Reference proteome</keyword>
<dbReference type="Proteomes" id="UP001476247">
    <property type="component" value="Unassembled WGS sequence"/>
</dbReference>
<name>A0ABP9Y5L1_9FUNG</name>
<dbReference type="InterPro" id="IPR019410">
    <property type="entry name" value="Methyltransf_16"/>
</dbReference>
<organism evidence="1 2">
    <name type="scientific">Helicostylum pulchrum</name>
    <dbReference type="NCBI Taxonomy" id="562976"/>
    <lineage>
        <taxon>Eukaryota</taxon>
        <taxon>Fungi</taxon>
        <taxon>Fungi incertae sedis</taxon>
        <taxon>Mucoromycota</taxon>
        <taxon>Mucoromycotina</taxon>
        <taxon>Mucoromycetes</taxon>
        <taxon>Mucorales</taxon>
        <taxon>Mucorineae</taxon>
        <taxon>Mucoraceae</taxon>
        <taxon>Helicostylum</taxon>
    </lineage>
</organism>
<dbReference type="EMBL" id="BAABUJ010000022">
    <property type="protein sequence ID" value="GAA5802273.1"/>
    <property type="molecule type" value="Genomic_DNA"/>
</dbReference>
<proteinExistence type="predicted"/>
<dbReference type="Pfam" id="PF10294">
    <property type="entry name" value="Methyltransf_16"/>
    <property type="match status" value="1"/>
</dbReference>
<dbReference type="PANTHER" id="PTHR14614">
    <property type="entry name" value="HEPATOCELLULAR CARCINOMA-ASSOCIATED ANTIGEN"/>
    <property type="match status" value="1"/>
</dbReference>
<gene>
    <name evidence="1" type="ORF">HPULCUR_007736</name>
</gene>
<dbReference type="Gene3D" id="3.40.50.150">
    <property type="entry name" value="Vaccinia Virus protein VP39"/>
    <property type="match status" value="1"/>
</dbReference>
<sequence length="422" mass="48044">MFERANNILAKSNKVQALPLLSDESFSKSLYNNCNLLRIVLHRSIENNIVVNKWYRIDLKLVTEMGLLMDQHPYSVHLTCNMLIKNKFGLQHLIDTRPITEDAWDPEVAQSEGFLCYKPIGGIEYRINASAAALQGTPFYITMTTSSSSSSSSITAAAQILPLTVGPIFIAETQRERDWYPDNLLEGQQYRALQSCLSGSIYFLLKEQWNDGTPGKIWDSAIIMTKILLKLFASDSNHLSNKRVLDLSAGTGYIGLSIAQFYQSNQHIAPPHIILTDLPEALKLMEKNQLLNNIQSSHLDIVSLCWGNKMQAKSITDQGPLDIIIASDVLYNVVHFSSLISTLRHLCHQNTIVYLCYKQRGFTVKEENSFFSLCKKYFSVRQLKNIEQLQLKQFENSTAVKIYKLQLRSQPLWDQLLLKFTR</sequence>
<dbReference type="InterPro" id="IPR029063">
    <property type="entry name" value="SAM-dependent_MTases_sf"/>
</dbReference>
<comment type="caution">
    <text evidence="1">The sequence shown here is derived from an EMBL/GenBank/DDBJ whole genome shotgun (WGS) entry which is preliminary data.</text>
</comment>
<dbReference type="SUPFAM" id="SSF53335">
    <property type="entry name" value="S-adenosyl-L-methionine-dependent methyltransferases"/>
    <property type="match status" value="1"/>
</dbReference>
<evidence type="ECO:0000313" key="2">
    <source>
        <dbReference type="Proteomes" id="UP001476247"/>
    </source>
</evidence>
<evidence type="ECO:0008006" key="3">
    <source>
        <dbReference type="Google" id="ProtNLM"/>
    </source>
</evidence>
<evidence type="ECO:0000313" key="1">
    <source>
        <dbReference type="EMBL" id="GAA5802273.1"/>
    </source>
</evidence>